<dbReference type="AlphaFoldDB" id="A0A0L6V320"/>
<evidence type="ECO:0000313" key="1">
    <source>
        <dbReference type="EMBL" id="KNZ54877.1"/>
    </source>
</evidence>
<organism evidence="1 2">
    <name type="scientific">Puccinia sorghi</name>
    <dbReference type="NCBI Taxonomy" id="27349"/>
    <lineage>
        <taxon>Eukaryota</taxon>
        <taxon>Fungi</taxon>
        <taxon>Dikarya</taxon>
        <taxon>Basidiomycota</taxon>
        <taxon>Pucciniomycotina</taxon>
        <taxon>Pucciniomycetes</taxon>
        <taxon>Pucciniales</taxon>
        <taxon>Pucciniaceae</taxon>
        <taxon>Puccinia</taxon>
    </lineage>
</organism>
<dbReference type="VEuPathDB" id="FungiDB:VP01_2824g1"/>
<evidence type="ECO:0000313" key="2">
    <source>
        <dbReference type="Proteomes" id="UP000037035"/>
    </source>
</evidence>
<dbReference type="Proteomes" id="UP000037035">
    <property type="component" value="Unassembled WGS sequence"/>
</dbReference>
<gene>
    <name evidence="1" type="ORF">VP01_2824g1</name>
</gene>
<protein>
    <submittedName>
        <fullName evidence="1">Uncharacterized protein</fullName>
    </submittedName>
</protein>
<comment type="caution">
    <text evidence="1">The sequence shown here is derived from an EMBL/GenBank/DDBJ whole genome shotgun (WGS) entry which is preliminary data.</text>
</comment>
<reference evidence="1 2" key="1">
    <citation type="submission" date="2015-08" db="EMBL/GenBank/DDBJ databases">
        <title>Next Generation Sequencing and Analysis of the Genome of Puccinia sorghi L Schw, the Causal Agent of Maize Common Rust.</title>
        <authorList>
            <person name="Rochi L."/>
            <person name="Burguener G."/>
            <person name="Darino M."/>
            <person name="Turjanski A."/>
            <person name="Kreff E."/>
            <person name="Dieguez M.J."/>
            <person name="Sacco F."/>
        </authorList>
    </citation>
    <scope>NUCLEOTIDE SEQUENCE [LARGE SCALE GENOMIC DNA]</scope>
    <source>
        <strain evidence="1 2">RO10H11247</strain>
    </source>
</reference>
<keyword evidence="2" id="KW-1185">Reference proteome</keyword>
<accession>A0A0L6V320</accession>
<sequence length="336" mass="38457">MYSCIFSWQNSSCISSLENSMAETSSMRKATDTAITEKIAGFFFACTDYQAVELKIVNISRPFCGSRCYISPPTLGLDQVAWVYIGRGKGVWKGGSNSAYYFRHEPYVHPMAEEVLLSVGKEKKNTGLPPAQVVRSGLYRSARRCRDACAALSLSLWASFHSWSIRQEKARHHNPLCIDVNSTQRAPLLSGFSPSFCAAFWARIPSSNSTGSHAGYLPTDHKDHEPDLGRVTRTCTKRFGENSPPPCVGHYHYHYHFFSFFFVFFFFDLFDIINSRLEEEAQDLTVMRSTTTHRQQTYRTIYIYNSEHGATLFLVLVFWWWEESERDKSRKCEGRA</sequence>
<proteinExistence type="predicted"/>
<dbReference type="EMBL" id="LAVV01007751">
    <property type="protein sequence ID" value="KNZ54877.1"/>
    <property type="molecule type" value="Genomic_DNA"/>
</dbReference>
<name>A0A0L6V320_9BASI</name>